<accession>A0A2H3DDE2</accession>
<dbReference type="AlphaFoldDB" id="A0A2H3DDE2"/>
<feature type="non-terminal residue" evidence="1">
    <location>
        <position position="60"/>
    </location>
</feature>
<dbReference type="EMBL" id="KZ293659">
    <property type="protein sequence ID" value="PBK92130.1"/>
    <property type="molecule type" value="Genomic_DNA"/>
</dbReference>
<evidence type="ECO:0000313" key="2">
    <source>
        <dbReference type="Proteomes" id="UP000217790"/>
    </source>
</evidence>
<evidence type="ECO:0000313" key="1">
    <source>
        <dbReference type="EMBL" id="PBK92130.1"/>
    </source>
</evidence>
<keyword evidence="2" id="KW-1185">Reference proteome</keyword>
<proteinExistence type="predicted"/>
<sequence>NVYLRCGHAENLVPCEQANCKFSPFHPANCRPPSCHQTCWQYRRYPEQYSPNIDGYCPSC</sequence>
<feature type="non-terminal residue" evidence="1">
    <location>
        <position position="1"/>
    </location>
</feature>
<dbReference type="OMA" id="CEDRFCK"/>
<gene>
    <name evidence="1" type="ORF">ARMGADRAFT_900126</name>
</gene>
<protein>
    <submittedName>
        <fullName evidence="1">Uncharacterized protein</fullName>
    </submittedName>
</protein>
<dbReference type="Proteomes" id="UP000217790">
    <property type="component" value="Unassembled WGS sequence"/>
</dbReference>
<dbReference type="InParanoid" id="A0A2H3DDE2"/>
<organism evidence="1 2">
    <name type="scientific">Armillaria gallica</name>
    <name type="common">Bulbous honey fungus</name>
    <name type="synonym">Armillaria bulbosa</name>
    <dbReference type="NCBI Taxonomy" id="47427"/>
    <lineage>
        <taxon>Eukaryota</taxon>
        <taxon>Fungi</taxon>
        <taxon>Dikarya</taxon>
        <taxon>Basidiomycota</taxon>
        <taxon>Agaricomycotina</taxon>
        <taxon>Agaricomycetes</taxon>
        <taxon>Agaricomycetidae</taxon>
        <taxon>Agaricales</taxon>
        <taxon>Marasmiineae</taxon>
        <taxon>Physalacriaceae</taxon>
        <taxon>Armillaria</taxon>
    </lineage>
</organism>
<name>A0A2H3DDE2_ARMGA</name>
<reference evidence="2" key="1">
    <citation type="journal article" date="2017" name="Nat. Ecol. Evol.">
        <title>Genome expansion and lineage-specific genetic innovations in the forest pathogenic fungi Armillaria.</title>
        <authorList>
            <person name="Sipos G."/>
            <person name="Prasanna A.N."/>
            <person name="Walter M.C."/>
            <person name="O'Connor E."/>
            <person name="Balint B."/>
            <person name="Krizsan K."/>
            <person name="Kiss B."/>
            <person name="Hess J."/>
            <person name="Varga T."/>
            <person name="Slot J."/>
            <person name="Riley R."/>
            <person name="Boka B."/>
            <person name="Rigling D."/>
            <person name="Barry K."/>
            <person name="Lee J."/>
            <person name="Mihaltcheva S."/>
            <person name="LaButti K."/>
            <person name="Lipzen A."/>
            <person name="Waldron R."/>
            <person name="Moloney N.M."/>
            <person name="Sperisen C."/>
            <person name="Kredics L."/>
            <person name="Vagvoelgyi C."/>
            <person name="Patrignani A."/>
            <person name="Fitzpatrick D."/>
            <person name="Nagy I."/>
            <person name="Doyle S."/>
            <person name="Anderson J.B."/>
            <person name="Grigoriev I.V."/>
            <person name="Gueldener U."/>
            <person name="Muensterkoetter M."/>
            <person name="Nagy L.G."/>
        </authorList>
    </citation>
    <scope>NUCLEOTIDE SEQUENCE [LARGE SCALE GENOMIC DNA]</scope>
    <source>
        <strain evidence="2">Ar21-2</strain>
    </source>
</reference>
<dbReference type="OrthoDB" id="2748942at2759"/>